<comment type="caution">
    <text evidence="3">The sequence shown here is derived from an EMBL/GenBank/DDBJ whole genome shotgun (WGS) entry which is preliminary data.</text>
</comment>
<dbReference type="GO" id="GO:0007166">
    <property type="term" value="P:cell surface receptor signaling pathway"/>
    <property type="evidence" value="ECO:0007669"/>
    <property type="project" value="InterPro"/>
</dbReference>
<dbReference type="InterPro" id="IPR059179">
    <property type="entry name" value="MLKL-like_MCAfunc"/>
</dbReference>
<dbReference type="InterPro" id="IPR036537">
    <property type="entry name" value="Adaptor_Cbl_N_dom_sf"/>
</dbReference>
<keyword evidence="4" id="KW-1185">Reference proteome</keyword>
<feature type="domain" description="Mixed lineage kinase" evidence="2">
    <location>
        <begin position="47"/>
        <end position="149"/>
    </location>
</feature>
<gene>
    <name evidence="3" type="ORF">A0H81_05439</name>
</gene>
<protein>
    <recommendedName>
        <fullName evidence="2">Mixed lineage kinase domain-containing protein</fullName>
    </recommendedName>
</protein>
<proteinExistence type="predicted"/>
<dbReference type="Gene3D" id="1.20.930.20">
    <property type="entry name" value="Adaptor protein Cbl, N-terminal domain"/>
    <property type="match status" value="1"/>
</dbReference>
<name>A0A1C7MCN8_GRIFR</name>
<dbReference type="CDD" id="cd21037">
    <property type="entry name" value="MLKL_NTD"/>
    <property type="match status" value="1"/>
</dbReference>
<accession>A0A1C7MCN8</accession>
<sequence length="761" mass="85113">MPLRYIRSKVSADNAFNVVIATTAVTREIADLLQFPPAKAAASILLMVFQTIQSIQTNRSDCYRLARRCLSLLVDIRDAMEGSWETAPEALIRTLAKFEKTLESIHEYMKGEAAHKWSRRLLRKSTIEDALVEYNASLDDATRSFQVATLINIHLAVGSRSTSSKQALSIVTNDSASPKESPTTFVNLYSQSCFDVVDEHILTDAPELSSSPVSTPFPDAVASELIRMPSPDLALQPVSVSNAISAAIPTADITILDHRGFRRYHQSEHVIRSRSRIKEGWWAGAVEGDINGQRALMKRYEGGRAQAMQKWARDVKILQNLYHPNLPQMVGYSNDETPTPFILLANVQTRLPQALILDSIKNASLATCAHLLLRFYRDTLDAALYLQRQLNLSDSKTQDYVEHANYRIDAEQTVQQILPNRGYAKQPHDPEDATTSIETQRKVNHLAVLAKALLPNSDDLSLVSSRLQSILGGDEEGDEIDDYAHPASPLTLRQIRLAAFDAHTHQYAWSQNIVPAYKYAVGDIAYVPSGVVSGSFTVLCNVSAQFEIAEGATGTQGAWAGGFFERHELQPFEYPGGIRGWTVVVPVGTQHNVTVVHEHYVPAVHEAWRFLLENGRALAKTHNVEPQDLILVTRAGIDQRFRVQDLRQMHFPTHHHHLSTMARPPFQNAGVSFQPHFPFGQHQPHQPHRGFAQPFPGRELQRSIFYLFTAHDKTHEPRWSEQPFYVPGEDPPPLKAKCFAGSDGTYGFMNYVQLHAEDFAG</sequence>
<dbReference type="InterPro" id="IPR054000">
    <property type="entry name" value="MLKL_N"/>
</dbReference>
<organism evidence="3 4">
    <name type="scientific">Grifola frondosa</name>
    <name type="common">Maitake</name>
    <name type="synonym">Polyporus frondosus</name>
    <dbReference type="NCBI Taxonomy" id="5627"/>
    <lineage>
        <taxon>Eukaryota</taxon>
        <taxon>Fungi</taxon>
        <taxon>Dikarya</taxon>
        <taxon>Basidiomycota</taxon>
        <taxon>Agaricomycotina</taxon>
        <taxon>Agaricomycetes</taxon>
        <taxon>Polyporales</taxon>
        <taxon>Grifolaceae</taxon>
        <taxon>Grifola</taxon>
    </lineage>
</organism>
<evidence type="ECO:0000256" key="1">
    <source>
        <dbReference type="SAM" id="MobiDB-lite"/>
    </source>
</evidence>
<feature type="region of interest" description="Disordered" evidence="1">
    <location>
        <begin position="673"/>
        <end position="693"/>
    </location>
</feature>
<evidence type="ECO:0000259" key="2">
    <source>
        <dbReference type="Pfam" id="PF22215"/>
    </source>
</evidence>
<evidence type="ECO:0000313" key="4">
    <source>
        <dbReference type="Proteomes" id="UP000092993"/>
    </source>
</evidence>
<dbReference type="Pfam" id="PF22215">
    <property type="entry name" value="MLKL_N"/>
    <property type="match status" value="1"/>
</dbReference>
<evidence type="ECO:0000313" key="3">
    <source>
        <dbReference type="EMBL" id="OBZ74650.1"/>
    </source>
</evidence>
<dbReference type="Proteomes" id="UP000092993">
    <property type="component" value="Unassembled WGS sequence"/>
</dbReference>
<reference evidence="3 4" key="1">
    <citation type="submission" date="2016-03" db="EMBL/GenBank/DDBJ databases">
        <title>Whole genome sequencing of Grifola frondosa 9006-11.</title>
        <authorList>
            <person name="Min B."/>
            <person name="Park H."/>
            <person name="Kim J.-G."/>
            <person name="Cho H."/>
            <person name="Oh Y.-L."/>
            <person name="Kong W.-S."/>
            <person name="Choi I.-G."/>
        </authorList>
    </citation>
    <scope>NUCLEOTIDE SEQUENCE [LARGE SCALE GENOMIC DNA]</scope>
    <source>
        <strain evidence="3 4">9006-11</strain>
    </source>
</reference>
<dbReference type="AlphaFoldDB" id="A0A1C7MCN8"/>
<dbReference type="EMBL" id="LUGG01000005">
    <property type="protein sequence ID" value="OBZ74650.1"/>
    <property type="molecule type" value="Genomic_DNA"/>
</dbReference>
<dbReference type="OMA" id="KEGWWAG"/>
<dbReference type="OrthoDB" id="3268478at2759"/>